<dbReference type="GO" id="GO:0005506">
    <property type="term" value="F:iron ion binding"/>
    <property type="evidence" value="ECO:0007669"/>
    <property type="project" value="InterPro"/>
</dbReference>
<dbReference type="GO" id="GO:0016705">
    <property type="term" value="F:oxidoreductase activity, acting on paired donors, with incorporation or reduction of molecular oxygen"/>
    <property type="evidence" value="ECO:0007669"/>
    <property type="project" value="InterPro"/>
</dbReference>
<dbReference type="InterPro" id="IPR001128">
    <property type="entry name" value="Cyt_P450"/>
</dbReference>
<dbReference type="Pfam" id="PF00067">
    <property type="entry name" value="p450"/>
    <property type="match status" value="1"/>
</dbReference>
<dbReference type="GO" id="GO:0020037">
    <property type="term" value="F:heme binding"/>
    <property type="evidence" value="ECO:0007669"/>
    <property type="project" value="InterPro"/>
</dbReference>
<sequence length="203" mass="22721">MQAAYKVASDEERLPTVKEIVNISIPYREAVIEELFRCSKTEAAISRTATVDTQLLGCHIPKGTEVFFMSNGPSTFSGSFPINEKLRTQGCVKENPCSWDPKKMYDFDPERWLREDNGKQVFDSGAGPMLTFGLGDVSIGMRLDVTFTSIATYGVLFFPYVKHSTIGKRPSNNILAIQDNVLALADGGIELDKLLRLYKWPDR</sequence>
<gene>
    <name evidence="1" type="ORF">Dsin_032968</name>
</gene>
<dbReference type="Gene3D" id="1.10.630.10">
    <property type="entry name" value="Cytochrome P450"/>
    <property type="match status" value="1"/>
</dbReference>
<proteinExistence type="predicted"/>
<accession>A0AAD9ZF23</accession>
<dbReference type="GO" id="GO:0004497">
    <property type="term" value="F:monooxygenase activity"/>
    <property type="evidence" value="ECO:0007669"/>
    <property type="project" value="InterPro"/>
</dbReference>
<protein>
    <submittedName>
        <fullName evidence="1">Uncharacterized protein</fullName>
    </submittedName>
</protein>
<dbReference type="SUPFAM" id="SSF48264">
    <property type="entry name" value="Cytochrome P450"/>
    <property type="match status" value="1"/>
</dbReference>
<organism evidence="1 2">
    <name type="scientific">Dipteronia sinensis</name>
    <dbReference type="NCBI Taxonomy" id="43782"/>
    <lineage>
        <taxon>Eukaryota</taxon>
        <taxon>Viridiplantae</taxon>
        <taxon>Streptophyta</taxon>
        <taxon>Embryophyta</taxon>
        <taxon>Tracheophyta</taxon>
        <taxon>Spermatophyta</taxon>
        <taxon>Magnoliopsida</taxon>
        <taxon>eudicotyledons</taxon>
        <taxon>Gunneridae</taxon>
        <taxon>Pentapetalae</taxon>
        <taxon>rosids</taxon>
        <taxon>malvids</taxon>
        <taxon>Sapindales</taxon>
        <taxon>Sapindaceae</taxon>
        <taxon>Hippocastanoideae</taxon>
        <taxon>Acereae</taxon>
        <taxon>Dipteronia</taxon>
    </lineage>
</organism>
<dbReference type="EMBL" id="JANJYJ010000487">
    <property type="protein sequence ID" value="KAK3175413.1"/>
    <property type="molecule type" value="Genomic_DNA"/>
</dbReference>
<evidence type="ECO:0000313" key="2">
    <source>
        <dbReference type="Proteomes" id="UP001281410"/>
    </source>
</evidence>
<keyword evidence="2" id="KW-1185">Reference proteome</keyword>
<evidence type="ECO:0000313" key="1">
    <source>
        <dbReference type="EMBL" id="KAK3175413.1"/>
    </source>
</evidence>
<name>A0AAD9ZF23_9ROSI</name>
<dbReference type="Proteomes" id="UP001281410">
    <property type="component" value="Unassembled WGS sequence"/>
</dbReference>
<dbReference type="AlphaFoldDB" id="A0AAD9ZF23"/>
<reference evidence="1" key="1">
    <citation type="journal article" date="2023" name="Plant J.">
        <title>Genome sequences and population genomics provide insights into the demographic history, inbreeding, and mutation load of two 'living fossil' tree species of Dipteronia.</title>
        <authorList>
            <person name="Feng Y."/>
            <person name="Comes H.P."/>
            <person name="Chen J."/>
            <person name="Zhu S."/>
            <person name="Lu R."/>
            <person name="Zhang X."/>
            <person name="Li P."/>
            <person name="Qiu J."/>
            <person name="Olsen K.M."/>
            <person name="Qiu Y."/>
        </authorList>
    </citation>
    <scope>NUCLEOTIDE SEQUENCE</scope>
    <source>
        <strain evidence="1">NBL</strain>
    </source>
</reference>
<dbReference type="InterPro" id="IPR036396">
    <property type="entry name" value="Cyt_P450_sf"/>
</dbReference>
<comment type="caution">
    <text evidence="1">The sequence shown here is derived from an EMBL/GenBank/DDBJ whole genome shotgun (WGS) entry which is preliminary data.</text>
</comment>